<evidence type="ECO:0000313" key="2">
    <source>
        <dbReference type="Proteomes" id="UP000507245"/>
    </source>
</evidence>
<evidence type="ECO:0000313" key="1">
    <source>
        <dbReference type="EMBL" id="CAB4316031.1"/>
    </source>
</evidence>
<gene>
    <name evidence="1" type="ORF">ORAREDHAP_LOCUS40900</name>
</gene>
<name>A0A6J5XSD2_PRUAR</name>
<reference evidence="2" key="1">
    <citation type="journal article" date="2020" name="Genome Biol.">
        <title>Gamete binning: chromosome-level and haplotype-resolved genome assembly enabled by high-throughput single-cell sequencing of gamete genomes.</title>
        <authorList>
            <person name="Campoy J.A."/>
            <person name="Sun H."/>
            <person name="Goel M."/>
            <person name="Jiao W.-B."/>
            <person name="Folz-Donahue K."/>
            <person name="Wang N."/>
            <person name="Rubio M."/>
            <person name="Liu C."/>
            <person name="Kukat C."/>
            <person name="Ruiz D."/>
            <person name="Huettel B."/>
            <person name="Schneeberger K."/>
        </authorList>
    </citation>
    <scope>NUCLEOTIDE SEQUENCE [LARGE SCALE GENOMIC DNA]</scope>
    <source>
        <strain evidence="2">cv. Rojo Pasion</strain>
    </source>
</reference>
<proteinExistence type="predicted"/>
<dbReference type="AlphaFoldDB" id="A0A6J5XSD2"/>
<sequence>MSGGTNILHTETFDLSRTRVSENDQDSASAELQKDVETYARPNVSKEIEPVRSTEPVIVTDDLEAQLLVFLLRMKSRRLKIIIEGLRILMLKSRGLLA</sequence>
<dbReference type="Proteomes" id="UP000507245">
    <property type="component" value="Unassembled WGS sequence"/>
</dbReference>
<accession>A0A6J5XSD2</accession>
<organism evidence="1 2">
    <name type="scientific">Prunus armeniaca</name>
    <name type="common">Apricot</name>
    <name type="synonym">Armeniaca vulgaris</name>
    <dbReference type="NCBI Taxonomy" id="36596"/>
    <lineage>
        <taxon>Eukaryota</taxon>
        <taxon>Viridiplantae</taxon>
        <taxon>Streptophyta</taxon>
        <taxon>Embryophyta</taxon>
        <taxon>Tracheophyta</taxon>
        <taxon>Spermatophyta</taxon>
        <taxon>Magnoliopsida</taxon>
        <taxon>eudicotyledons</taxon>
        <taxon>Gunneridae</taxon>
        <taxon>Pentapetalae</taxon>
        <taxon>rosids</taxon>
        <taxon>fabids</taxon>
        <taxon>Rosales</taxon>
        <taxon>Rosaceae</taxon>
        <taxon>Amygdaloideae</taxon>
        <taxon>Amygdaleae</taxon>
        <taxon>Prunus</taxon>
    </lineage>
</organism>
<dbReference type="EMBL" id="CAEKKB010000006">
    <property type="protein sequence ID" value="CAB4316031.1"/>
    <property type="molecule type" value="Genomic_DNA"/>
</dbReference>
<protein>
    <submittedName>
        <fullName evidence="1">Uncharacterized protein</fullName>
    </submittedName>
</protein>
<keyword evidence="2" id="KW-1185">Reference proteome</keyword>